<dbReference type="EMBL" id="UGTH01000001">
    <property type="protein sequence ID" value="SUB74431.1"/>
    <property type="molecule type" value="Genomic_DNA"/>
</dbReference>
<evidence type="ECO:0000313" key="4">
    <source>
        <dbReference type="Proteomes" id="UP000254777"/>
    </source>
</evidence>
<protein>
    <submittedName>
        <fullName evidence="3">HTH-type transcriptional regulator immR</fullName>
    </submittedName>
</protein>
<name>A0A379DA30_9FIRM</name>
<dbReference type="RefSeq" id="WP_004822569.1">
    <property type="nucleotide sequence ID" value="NZ_UGTH01000001.1"/>
</dbReference>
<dbReference type="PANTHER" id="PTHR46558">
    <property type="entry name" value="TRACRIPTIONAL REGULATORY PROTEIN-RELATED-RELATED"/>
    <property type="match status" value="1"/>
</dbReference>
<dbReference type="CDD" id="cd00093">
    <property type="entry name" value="HTH_XRE"/>
    <property type="match status" value="2"/>
</dbReference>
<dbReference type="PROSITE" id="PS50943">
    <property type="entry name" value="HTH_CROC1"/>
    <property type="match status" value="2"/>
</dbReference>
<dbReference type="Proteomes" id="UP000254777">
    <property type="component" value="Unassembled WGS sequence"/>
</dbReference>
<dbReference type="AlphaFoldDB" id="A0A379DA30"/>
<dbReference type="GO" id="GO:0003677">
    <property type="term" value="F:DNA binding"/>
    <property type="evidence" value="ECO:0007669"/>
    <property type="project" value="UniProtKB-KW"/>
</dbReference>
<accession>A0A379DA30</accession>
<dbReference type="Gene3D" id="1.10.260.40">
    <property type="entry name" value="lambda repressor-like DNA-binding domains"/>
    <property type="match status" value="2"/>
</dbReference>
<keyword evidence="1" id="KW-0238">DNA-binding</keyword>
<gene>
    <name evidence="3" type="primary">immR_1</name>
    <name evidence="3" type="ORF">NCTC11088_00162</name>
</gene>
<evidence type="ECO:0000259" key="2">
    <source>
        <dbReference type="PROSITE" id="PS50943"/>
    </source>
</evidence>
<dbReference type="PANTHER" id="PTHR46558:SF11">
    <property type="entry name" value="HTH-TYPE TRANSCRIPTIONAL REGULATOR XRE"/>
    <property type="match status" value="1"/>
</dbReference>
<dbReference type="SMART" id="SM00530">
    <property type="entry name" value="HTH_XRE"/>
    <property type="match status" value="2"/>
</dbReference>
<dbReference type="InterPro" id="IPR010982">
    <property type="entry name" value="Lambda_DNA-bd_dom_sf"/>
</dbReference>
<sequence length="206" mass="23895">MDGKLLKKLREELNMTQKELADRVQVTPKAISFYELNQREPSNELLVEFSKIFNVSTDYLLGNQNINNLNILSKRIKYLREEKGLSQKELANYLNISNSTLSQYESGVRVPSDEIKIKLAKYFNVTTDYLLGNSNVKQLSRKDEIDIQKDLEEMKKDMTKGTLRLSLDGEIVDDEIKQFILDNMENTLILAKIKAKEKFNPNKNKK</sequence>
<organism evidence="3 4">
    <name type="scientific">Peptoniphilus indolicus</name>
    <dbReference type="NCBI Taxonomy" id="33030"/>
    <lineage>
        <taxon>Bacteria</taxon>
        <taxon>Bacillati</taxon>
        <taxon>Bacillota</taxon>
        <taxon>Tissierellia</taxon>
        <taxon>Tissierellales</taxon>
        <taxon>Peptoniphilaceae</taxon>
        <taxon>Peptoniphilus</taxon>
    </lineage>
</organism>
<proteinExistence type="predicted"/>
<reference evidence="3 4" key="1">
    <citation type="submission" date="2018-06" db="EMBL/GenBank/DDBJ databases">
        <authorList>
            <consortium name="Pathogen Informatics"/>
            <person name="Doyle S."/>
        </authorList>
    </citation>
    <scope>NUCLEOTIDE SEQUENCE [LARGE SCALE GENOMIC DNA]</scope>
    <source>
        <strain evidence="3 4">NCTC11088</strain>
    </source>
</reference>
<dbReference type="SUPFAM" id="SSF47413">
    <property type="entry name" value="lambda repressor-like DNA-binding domains"/>
    <property type="match status" value="2"/>
</dbReference>
<evidence type="ECO:0000256" key="1">
    <source>
        <dbReference type="ARBA" id="ARBA00023125"/>
    </source>
</evidence>
<dbReference type="InterPro" id="IPR001387">
    <property type="entry name" value="Cro/C1-type_HTH"/>
</dbReference>
<feature type="domain" description="HTH cro/C1-type" evidence="2">
    <location>
        <begin position="76"/>
        <end position="130"/>
    </location>
</feature>
<dbReference type="Pfam" id="PF01381">
    <property type="entry name" value="HTH_3"/>
    <property type="match status" value="2"/>
</dbReference>
<evidence type="ECO:0000313" key="3">
    <source>
        <dbReference type="EMBL" id="SUB74431.1"/>
    </source>
</evidence>
<feature type="domain" description="HTH cro/C1-type" evidence="2">
    <location>
        <begin position="6"/>
        <end position="60"/>
    </location>
</feature>